<dbReference type="EMBL" id="RBDY01000002">
    <property type="protein sequence ID" value="RKN26423.1"/>
    <property type="molecule type" value="Genomic_DNA"/>
</dbReference>
<dbReference type="RefSeq" id="WP_120695306.1">
    <property type="nucleotide sequence ID" value="NZ_RBDX01000003.1"/>
</dbReference>
<comment type="caution">
    <text evidence="2">The sequence shown here is derived from an EMBL/GenBank/DDBJ whole genome shotgun (WGS) entry which is preliminary data.</text>
</comment>
<reference evidence="4 5" key="1">
    <citation type="submission" date="2018-09" db="EMBL/GenBank/DDBJ databases">
        <title>Streptomyces sp. nov. DS1-2, an endophytic actinomycete isolated from roots of Dendrobium scabrilingue.</title>
        <authorList>
            <person name="Kuncharoen N."/>
            <person name="Kudo T."/>
            <person name="Ohkuma M."/>
            <person name="Yuki M."/>
            <person name="Tanasupawat S."/>
        </authorList>
    </citation>
    <scope>NUCLEOTIDE SEQUENCE [LARGE SCALE GENOMIC DNA]</scope>
    <source>
        <strain evidence="2 5">AZ1-7</strain>
        <strain evidence="3 4">DS1-2</strain>
    </source>
</reference>
<dbReference type="OrthoDB" id="4954307at2"/>
<dbReference type="AlphaFoldDB" id="A0A3A9WFJ3"/>
<name>A0A3A9WFJ3_9ACTN</name>
<dbReference type="PANTHER" id="PTHR33627:SF1">
    <property type="entry name" value="TRANSPOSASE"/>
    <property type="match status" value="1"/>
</dbReference>
<evidence type="ECO:0000313" key="2">
    <source>
        <dbReference type="EMBL" id="RKN11559.1"/>
    </source>
</evidence>
<evidence type="ECO:0000313" key="4">
    <source>
        <dbReference type="Proteomes" id="UP000268652"/>
    </source>
</evidence>
<dbReference type="InterPro" id="IPR038721">
    <property type="entry name" value="IS701-like_DDE_dom"/>
</dbReference>
<protein>
    <recommendedName>
        <fullName evidence="1">Transposase IS701-like DDE domain-containing protein</fullName>
    </recommendedName>
</protein>
<gene>
    <name evidence="3" type="ORF">D7318_03235</name>
    <name evidence="2" type="ORF">D7319_06425</name>
</gene>
<dbReference type="InterPro" id="IPR039365">
    <property type="entry name" value="IS701-like"/>
</dbReference>
<dbReference type="Proteomes" id="UP000268652">
    <property type="component" value="Unassembled WGS sequence"/>
</dbReference>
<dbReference type="Proteomes" id="UP000275024">
    <property type="component" value="Unassembled WGS sequence"/>
</dbReference>
<accession>A0A3A9WFJ3</accession>
<dbReference type="EMBL" id="RBDX01000003">
    <property type="protein sequence ID" value="RKN11559.1"/>
    <property type="molecule type" value="Genomic_DNA"/>
</dbReference>
<organism evidence="2 5">
    <name type="scientific">Streptomyces radicis</name>
    <dbReference type="NCBI Taxonomy" id="1750517"/>
    <lineage>
        <taxon>Bacteria</taxon>
        <taxon>Bacillati</taxon>
        <taxon>Actinomycetota</taxon>
        <taxon>Actinomycetes</taxon>
        <taxon>Kitasatosporales</taxon>
        <taxon>Streptomycetaceae</taxon>
        <taxon>Streptomyces</taxon>
    </lineage>
</organism>
<sequence>MRDVAHAAAAERTGDFPNGLRRLFRSVEGEFVREEPREHAFAYVCGLLSRSPTWHSGGIDGRNRLLTTARWDEDRVRDRIRDIVTRHGGATGSTLVVAEEGFLKKGRESAGVERQFCAASGRAGNYQIGIFLLCFDSRGTVAAIDRELFLPPSWLDCGTRRKRGGIPADLAPATRDQLGERMLARALAALTPERVVAPATPRVTALLRGHGIAHTPTTPASARRAARHFRTARDRAGLDRYSARRWRAWYRHITLSMLAHTFLTTAPG</sequence>
<dbReference type="PANTHER" id="PTHR33627">
    <property type="entry name" value="TRANSPOSASE"/>
    <property type="match status" value="1"/>
</dbReference>
<feature type="domain" description="Transposase IS701-like DDE" evidence="1">
    <location>
        <begin position="54"/>
        <end position="242"/>
    </location>
</feature>
<evidence type="ECO:0000313" key="3">
    <source>
        <dbReference type="EMBL" id="RKN26423.1"/>
    </source>
</evidence>
<evidence type="ECO:0000313" key="5">
    <source>
        <dbReference type="Proteomes" id="UP000275024"/>
    </source>
</evidence>
<evidence type="ECO:0000259" key="1">
    <source>
        <dbReference type="Pfam" id="PF13546"/>
    </source>
</evidence>
<proteinExistence type="predicted"/>
<keyword evidence="4" id="KW-1185">Reference proteome</keyword>
<dbReference type="Pfam" id="PF13546">
    <property type="entry name" value="DDE_5"/>
    <property type="match status" value="1"/>
</dbReference>